<dbReference type="SUPFAM" id="SSF57889">
    <property type="entry name" value="Cysteine-rich domain"/>
    <property type="match status" value="1"/>
</dbReference>
<feature type="region of interest" description="Disordered" evidence="3">
    <location>
        <begin position="569"/>
        <end position="600"/>
    </location>
</feature>
<dbReference type="InterPro" id="IPR011009">
    <property type="entry name" value="Kinase-like_dom_sf"/>
</dbReference>
<dbReference type="CDD" id="cd20812">
    <property type="entry name" value="C1_KSR"/>
    <property type="match status" value="1"/>
</dbReference>
<evidence type="ECO:0000256" key="3">
    <source>
        <dbReference type="SAM" id="MobiDB-lite"/>
    </source>
</evidence>
<feature type="domain" description="Phorbol-ester/DAG-type" evidence="4">
    <location>
        <begin position="384"/>
        <end position="429"/>
    </location>
</feature>
<organism evidence="5">
    <name type="scientific">Medioppia subpectinata</name>
    <dbReference type="NCBI Taxonomy" id="1979941"/>
    <lineage>
        <taxon>Eukaryota</taxon>
        <taxon>Metazoa</taxon>
        <taxon>Ecdysozoa</taxon>
        <taxon>Arthropoda</taxon>
        <taxon>Chelicerata</taxon>
        <taxon>Arachnida</taxon>
        <taxon>Acari</taxon>
        <taxon>Acariformes</taxon>
        <taxon>Sarcoptiformes</taxon>
        <taxon>Oribatida</taxon>
        <taxon>Brachypylina</taxon>
        <taxon>Oppioidea</taxon>
        <taxon>Oppiidae</taxon>
        <taxon>Medioppia</taxon>
    </lineage>
</organism>
<dbReference type="GO" id="GO:0046872">
    <property type="term" value="F:metal ion binding"/>
    <property type="evidence" value="ECO:0007669"/>
    <property type="project" value="UniProtKB-KW"/>
</dbReference>
<dbReference type="Gene3D" id="1.10.510.10">
    <property type="entry name" value="Transferase(Phosphotransferase) domain 1"/>
    <property type="match status" value="1"/>
</dbReference>
<dbReference type="Pfam" id="PF20406">
    <property type="entry name" value="SAM_KSR1_N"/>
    <property type="match status" value="1"/>
</dbReference>
<dbReference type="Pfam" id="PF00130">
    <property type="entry name" value="C1_1"/>
    <property type="match status" value="1"/>
</dbReference>
<feature type="non-terminal residue" evidence="5">
    <location>
        <position position="742"/>
    </location>
</feature>
<evidence type="ECO:0000259" key="4">
    <source>
        <dbReference type="PROSITE" id="PS50081"/>
    </source>
</evidence>
<dbReference type="EMBL" id="CAJPIZ010007830">
    <property type="protein sequence ID" value="CAG2110626.1"/>
    <property type="molecule type" value="Genomic_DNA"/>
</dbReference>
<dbReference type="Gene3D" id="3.30.60.20">
    <property type="match status" value="1"/>
</dbReference>
<name>A0A7R9KVH4_9ACAR</name>
<dbReference type="InterPro" id="IPR046933">
    <property type="entry name" value="SAM_KSR1_N_sf"/>
</dbReference>
<feature type="compositionally biased region" description="Polar residues" evidence="3">
    <location>
        <begin position="191"/>
        <end position="232"/>
    </location>
</feature>
<dbReference type="PROSITE" id="PS00479">
    <property type="entry name" value="ZF_DAG_PE_1"/>
    <property type="match status" value="1"/>
</dbReference>
<feature type="compositionally biased region" description="Low complexity" evidence="3">
    <location>
        <begin position="496"/>
        <end position="511"/>
    </location>
</feature>
<dbReference type="SMART" id="SM00109">
    <property type="entry name" value="C1"/>
    <property type="match status" value="1"/>
</dbReference>
<dbReference type="PANTHER" id="PTHR44329:SF253">
    <property type="entry name" value="KINASE SUPPRESSOR OF RAS 2"/>
    <property type="match status" value="1"/>
</dbReference>
<dbReference type="Pfam" id="PF07714">
    <property type="entry name" value="PK_Tyr_Ser-Thr"/>
    <property type="match status" value="1"/>
</dbReference>
<dbReference type="InterPro" id="IPR013761">
    <property type="entry name" value="SAM/pointed_sf"/>
</dbReference>
<dbReference type="InterPro" id="IPR001245">
    <property type="entry name" value="Ser-Thr/Tyr_kinase_cat_dom"/>
</dbReference>
<dbReference type="InterPro" id="IPR051681">
    <property type="entry name" value="Ser/Thr_Kinases-Pseudokinases"/>
</dbReference>
<evidence type="ECO:0000313" key="6">
    <source>
        <dbReference type="Proteomes" id="UP000759131"/>
    </source>
</evidence>
<dbReference type="Gene3D" id="6.10.140.1120">
    <property type="match status" value="1"/>
</dbReference>
<dbReference type="GO" id="GO:0004674">
    <property type="term" value="F:protein serine/threonine kinase activity"/>
    <property type="evidence" value="ECO:0007669"/>
    <property type="project" value="TreeGrafter"/>
</dbReference>
<evidence type="ECO:0000256" key="1">
    <source>
        <dbReference type="ARBA" id="ARBA00022723"/>
    </source>
</evidence>
<protein>
    <recommendedName>
        <fullName evidence="4">Phorbol-ester/DAG-type domain-containing protein</fullName>
    </recommendedName>
</protein>
<reference evidence="5" key="1">
    <citation type="submission" date="2020-11" db="EMBL/GenBank/DDBJ databases">
        <authorList>
            <person name="Tran Van P."/>
        </authorList>
    </citation>
    <scope>NUCLEOTIDE SEQUENCE</scope>
</reference>
<keyword evidence="2" id="KW-0862">Zinc</keyword>
<evidence type="ECO:0000313" key="5">
    <source>
        <dbReference type="EMBL" id="CAD7630196.1"/>
    </source>
</evidence>
<dbReference type="OrthoDB" id="774951at2759"/>
<dbReference type="InterPro" id="IPR025561">
    <property type="entry name" value="KSR_SAM-like_dom"/>
</dbReference>
<feature type="compositionally biased region" description="Polar residues" evidence="3">
    <location>
        <begin position="517"/>
        <end position="530"/>
    </location>
</feature>
<feature type="compositionally biased region" description="Pro residues" evidence="3">
    <location>
        <begin position="344"/>
        <end position="354"/>
    </location>
</feature>
<feature type="region of interest" description="Disordered" evidence="3">
    <location>
        <begin position="167"/>
        <end position="271"/>
    </location>
</feature>
<feature type="region of interest" description="Disordered" evidence="3">
    <location>
        <begin position="333"/>
        <end position="358"/>
    </location>
</feature>
<dbReference type="Pfam" id="PF13543">
    <property type="entry name" value="SAM_KSR1"/>
    <property type="match status" value="1"/>
</dbReference>
<keyword evidence="1" id="KW-0479">Metal-binding</keyword>
<gene>
    <name evidence="5" type="ORF">OSB1V03_LOCUS10609</name>
</gene>
<sequence length="742" mass="83013">YEESVRKTIESCLTAQAMIDINAKHLEGLRTECAISAELTQNEIRGLETKLVKLFSRQLVAKRKCKDSHNITELRQYPQLRQWLRVVGLGDKSINGICDRITTFDALLKSSEQQMKEILREKESPEEEIRRILTALKNLKLSIDKLMAGEFPLELDLHWDSWDRTTSTTNTNSISSSSATASPRITRNRTMRSSVPSDETLKNSSPLSPPQSAGLWSSQTGSYILNANTNSKCGDASRPTPPSTPTITAKKNGGNPSERKFPTTPPPKIRNLLADPFPLVKSKSHEEHLANRIEPLDPAIANQLILKYITNANHNHHNSLDNLPHQHRRRLATEPGYGHTSPIITPPSRSPPVVSPDQTQDNCFVDTPVAPRSPRSHGMAHSIHHRFSTTMKIISTCNLCEKPMFFGFKCKDCKYRCHRDCVEKVPNSCGLPNELVDIFKQTINSEERRSPVVPNISAAAGARTQSEILGRKAHKKRTQHYNQPMINLPSFAGHDSSSNTSSCNSSTPSSPALISYPSMTSTQTPPQSASIVGRVQQFQFPEISFSNTISFHDNYNTIDGITIETKPFSESEVIDTQKSTDSDKTVSGTSGSGSTDSEKTLAGRGDWLTIPKGWLCYLAPEIVRSLRIHSEQETEELPFSTATDVYAFGTVWYELLLGEWPFKGQPSEVIIWQVGKGVKQSLINLQTSKEVKDLLLICWSFKPHERTEFSKLYDILTRLPKKRLQRSPSHPIHLLRSAESLF</sequence>
<dbReference type="PANTHER" id="PTHR44329">
    <property type="entry name" value="SERINE/THREONINE-PROTEIN KINASE TNNI3K-RELATED"/>
    <property type="match status" value="1"/>
</dbReference>
<feature type="compositionally biased region" description="Low complexity" evidence="3">
    <location>
        <begin position="167"/>
        <end position="185"/>
    </location>
</feature>
<dbReference type="PROSITE" id="PS50081">
    <property type="entry name" value="ZF_DAG_PE_2"/>
    <property type="match status" value="1"/>
</dbReference>
<feature type="region of interest" description="Disordered" evidence="3">
    <location>
        <begin position="485"/>
        <end position="530"/>
    </location>
</feature>
<dbReference type="InterPro" id="IPR046861">
    <property type="entry name" value="SAM_KSR1_N"/>
</dbReference>
<proteinExistence type="predicted"/>
<dbReference type="InterPro" id="IPR046349">
    <property type="entry name" value="C1-like_sf"/>
</dbReference>
<dbReference type="EMBL" id="OC862405">
    <property type="protein sequence ID" value="CAD7630196.1"/>
    <property type="molecule type" value="Genomic_DNA"/>
</dbReference>
<dbReference type="SUPFAM" id="SSF56112">
    <property type="entry name" value="Protein kinase-like (PK-like)"/>
    <property type="match status" value="1"/>
</dbReference>
<dbReference type="Gene3D" id="1.10.150.50">
    <property type="entry name" value="Transcription Factor, Ets-1"/>
    <property type="match status" value="1"/>
</dbReference>
<accession>A0A7R9KVH4</accession>
<feature type="compositionally biased region" description="Low complexity" evidence="3">
    <location>
        <begin position="585"/>
        <end position="595"/>
    </location>
</feature>
<dbReference type="AlphaFoldDB" id="A0A7R9KVH4"/>
<evidence type="ECO:0000256" key="2">
    <source>
        <dbReference type="ARBA" id="ARBA00022833"/>
    </source>
</evidence>
<dbReference type="Proteomes" id="UP000759131">
    <property type="component" value="Unassembled WGS sequence"/>
</dbReference>
<keyword evidence="6" id="KW-1185">Reference proteome</keyword>
<dbReference type="FunFam" id="3.30.60.20:FF:000061">
    <property type="entry name" value="Kinase suppressor of Ras"/>
    <property type="match status" value="1"/>
</dbReference>
<dbReference type="InterPro" id="IPR002219">
    <property type="entry name" value="PKC_DAG/PE"/>
</dbReference>